<name>A0A2C6AQ96_FUSNP</name>
<dbReference type="RefSeq" id="WP_098973811.1">
    <property type="nucleotide sequence ID" value="NZ_CP077115.1"/>
</dbReference>
<comment type="caution">
    <text evidence="4">The sequence shown here is derived from an EMBL/GenBank/DDBJ whole genome shotgun (WGS) entry which is preliminary data.</text>
</comment>
<keyword evidence="2" id="KW-0732">Signal</keyword>
<feature type="region of interest" description="Disordered" evidence="1">
    <location>
        <begin position="132"/>
        <end position="174"/>
    </location>
</feature>
<organism evidence="4 5">
    <name type="scientific">Fusobacterium nucleatum subsp. polymorphum</name>
    <name type="common">Fusobacterium polymorphum</name>
    <dbReference type="NCBI Taxonomy" id="76857"/>
    <lineage>
        <taxon>Bacteria</taxon>
        <taxon>Fusobacteriati</taxon>
        <taxon>Fusobacteriota</taxon>
        <taxon>Fusobacteriia</taxon>
        <taxon>Fusobacteriales</taxon>
        <taxon>Fusobacteriaceae</taxon>
        <taxon>Fusobacterium</taxon>
    </lineage>
</organism>
<evidence type="ECO:0000313" key="6">
    <source>
        <dbReference type="Proteomes" id="UP000224182"/>
    </source>
</evidence>
<gene>
    <name evidence="3" type="ORF">CBG54_03955</name>
    <name evidence="4" type="ORF">CBG59_10455</name>
</gene>
<dbReference type="Proteomes" id="UP000224182">
    <property type="component" value="Unassembled WGS sequence"/>
</dbReference>
<dbReference type="PROSITE" id="PS51257">
    <property type="entry name" value="PROKAR_LIPOPROTEIN"/>
    <property type="match status" value="1"/>
</dbReference>
<dbReference type="EMBL" id="NIRQ01000001">
    <property type="protein sequence ID" value="PHI14060.1"/>
    <property type="molecule type" value="Genomic_DNA"/>
</dbReference>
<reference evidence="4 5" key="2">
    <citation type="submission" date="2017-06" db="EMBL/GenBank/DDBJ databases">
        <title>Draft genome sequence of Fusobacterium nucleatum subsp. polymorphum KCOM 1330 (=ChDC F330).</title>
        <authorList>
            <person name="Kook J.-K."/>
            <person name="Park S.-N."/>
            <person name="Lim Y.K."/>
            <person name="Roh H."/>
        </authorList>
    </citation>
    <scope>NUCLEOTIDE SEQUENCE [LARGE SCALE GENOMIC DNA]</scope>
    <source>
        <strain evidence="4">KCOM 1330</strain>
        <strain evidence="5">KCOM 1330 (ChDC F330)</strain>
    </source>
</reference>
<feature type="chain" id="PRO_5011931921" description="Lipoprotein" evidence="2">
    <location>
        <begin position="23"/>
        <end position="334"/>
    </location>
</feature>
<evidence type="ECO:0000256" key="2">
    <source>
        <dbReference type="SAM" id="SignalP"/>
    </source>
</evidence>
<evidence type="ECO:0000313" key="4">
    <source>
        <dbReference type="EMBL" id="PHI14060.1"/>
    </source>
</evidence>
<reference evidence="3 6" key="1">
    <citation type="submission" date="2017-06" db="EMBL/GenBank/DDBJ databases">
        <title>Draft genome sequence of Fusobacterium nucleatum subsp. polymorphum KCOM 1271 (=ChDC F305).</title>
        <authorList>
            <person name="Kook J.-K."/>
            <person name="Park S.-N."/>
            <person name="Lim Y.K."/>
            <person name="Roh H."/>
        </authorList>
    </citation>
    <scope>NUCLEOTIDE SEQUENCE [LARGE SCALE GENOMIC DNA]</scope>
    <source>
        <strain evidence="3">KCOM 1271</strain>
        <strain evidence="6">KCOM 1271 (ChDC F305)</strain>
    </source>
</reference>
<evidence type="ECO:0000313" key="3">
    <source>
        <dbReference type="EMBL" id="PHI06240.1"/>
    </source>
</evidence>
<feature type="compositionally biased region" description="Polar residues" evidence="1">
    <location>
        <begin position="148"/>
        <end position="168"/>
    </location>
</feature>
<dbReference type="AlphaFoldDB" id="A0A2C6AQ96"/>
<protein>
    <recommendedName>
        <fullName evidence="7">Lipoprotein</fullName>
    </recommendedName>
</protein>
<accession>A0A2C6AQ96</accession>
<sequence>MRGKFFNAIFYLVILLSFSACDFNTTDYIGTVKKIEVSSPDYNSKDMITIEDLVHGFLKANYNEVTKEDIKWEKLGDLNNGQMIKASYKDAYAKIEAIKNGDFIQVRPIEIDFRGRNGERYNFIDLPFKKPSNETTVSTPTSTNTNSHDSVPSNTSSNENYSDNSNTEEFIPNISGSAAYRTETDDKIYDQVRNKFGKVVKDKYVGGSLIDFIKNSNDPLEYEYLRAQFHEILDTMYVTEDKVTYYYLNDIIGQLASKADTDSFAREDLSVEGNKLYYFIGWPKDIGANMHSWIKFEIFERKFKDGLALRTAHVSCAINGVEYKDWEAIKAIYE</sequence>
<feature type="compositionally biased region" description="Low complexity" evidence="1">
    <location>
        <begin position="133"/>
        <end position="147"/>
    </location>
</feature>
<evidence type="ECO:0000313" key="5">
    <source>
        <dbReference type="Proteomes" id="UP000221852"/>
    </source>
</evidence>
<proteinExistence type="predicted"/>
<dbReference type="EMBL" id="NIRN01000001">
    <property type="protein sequence ID" value="PHI06240.1"/>
    <property type="molecule type" value="Genomic_DNA"/>
</dbReference>
<evidence type="ECO:0008006" key="7">
    <source>
        <dbReference type="Google" id="ProtNLM"/>
    </source>
</evidence>
<evidence type="ECO:0000256" key="1">
    <source>
        <dbReference type="SAM" id="MobiDB-lite"/>
    </source>
</evidence>
<dbReference type="Proteomes" id="UP000221852">
    <property type="component" value="Unassembled WGS sequence"/>
</dbReference>
<feature type="signal peptide" evidence="2">
    <location>
        <begin position="1"/>
        <end position="22"/>
    </location>
</feature>